<dbReference type="Proteomes" id="UP000184932">
    <property type="component" value="Unassembled WGS sequence"/>
</dbReference>
<name>A0A1N6EDL2_9RHOB</name>
<dbReference type="OrthoDB" id="9780160at2"/>
<evidence type="ECO:0000256" key="5">
    <source>
        <dbReference type="ARBA" id="ARBA00022692"/>
    </source>
</evidence>
<comment type="subcellular location">
    <subcellularLocation>
        <location evidence="1">Cell inner membrane</location>
        <topology evidence="1">Multi-pass membrane protein</topology>
    </subcellularLocation>
</comment>
<dbReference type="EMBL" id="FSRL01000001">
    <property type="protein sequence ID" value="SIN81104.1"/>
    <property type="molecule type" value="Genomic_DNA"/>
</dbReference>
<keyword evidence="2" id="KW-0813">Transport</keyword>
<dbReference type="NCBIfam" id="TIGR00797">
    <property type="entry name" value="matE"/>
    <property type="match status" value="1"/>
</dbReference>
<sequence>MRDQMTYAGHAKAILLLGLPLVGGHLAQMAIQITDTLMMGWYSIPGLAAMVLAGTFWIVAFIFSIGFSQAVLPLVAEASERGEEGVQRLRRVTRMGFWLSALAWAAFQPAFWFSGPILVALGQDPELAAMAEGYLHIAGVALLPALVTMVLKSYLSALERTSVLLWIAIVAAVVNVFLNWVLIFGKLGAPELGLIGAAWASLAGHLLSAVLLALYAVRIFPEHGIFHRLWRGDAGALRQVFALGWPIGLTLLAEVGLFAFSSLLMGWIGTIALAAHGIAIQIASATFMVHLGLSNAATIRAGKAFGRMDEPGLRRGAQVSIALSIAWAVVTLAAYLAFPAFLIGLFVDPAEPARDAILATGVGLLAMAALFQLFDGAQVTAMGLLRGVQDMRVPMWIAAVSYWGVGAPLAWALGFPAGYGGMGVWFGLAMGLATAGVLLLWRFWARSVKIGELLPGAAASA</sequence>
<keyword evidence="7" id="KW-0406">Ion transport</keyword>
<feature type="transmembrane region" description="Helical" evidence="10">
    <location>
        <begin position="53"/>
        <end position="76"/>
    </location>
</feature>
<feature type="transmembrane region" description="Helical" evidence="10">
    <location>
        <begin position="133"/>
        <end position="151"/>
    </location>
</feature>
<feature type="transmembrane region" description="Helical" evidence="10">
    <location>
        <begin position="274"/>
        <end position="298"/>
    </location>
</feature>
<dbReference type="CDD" id="cd13131">
    <property type="entry name" value="MATE_NorM_like"/>
    <property type="match status" value="1"/>
</dbReference>
<feature type="transmembrane region" description="Helical" evidence="10">
    <location>
        <begin position="197"/>
        <end position="220"/>
    </location>
</feature>
<dbReference type="AlphaFoldDB" id="A0A1N6EDL2"/>
<feature type="transmembrane region" description="Helical" evidence="10">
    <location>
        <begin position="97"/>
        <end position="121"/>
    </location>
</feature>
<dbReference type="GO" id="GO:0015297">
    <property type="term" value="F:antiporter activity"/>
    <property type="evidence" value="ECO:0007669"/>
    <property type="project" value="UniProtKB-KW"/>
</dbReference>
<gene>
    <name evidence="11" type="ORF">SAMN05444002_0636</name>
</gene>
<organism evidence="11 12">
    <name type="scientific">Vannielia litorea</name>
    <dbReference type="NCBI Taxonomy" id="1217970"/>
    <lineage>
        <taxon>Bacteria</taxon>
        <taxon>Pseudomonadati</taxon>
        <taxon>Pseudomonadota</taxon>
        <taxon>Alphaproteobacteria</taxon>
        <taxon>Rhodobacterales</taxon>
        <taxon>Paracoccaceae</taxon>
        <taxon>Vannielia</taxon>
    </lineage>
</organism>
<dbReference type="PIRSF" id="PIRSF006603">
    <property type="entry name" value="DinF"/>
    <property type="match status" value="1"/>
</dbReference>
<dbReference type="PANTHER" id="PTHR43298">
    <property type="entry name" value="MULTIDRUG RESISTANCE PROTEIN NORM-RELATED"/>
    <property type="match status" value="1"/>
</dbReference>
<evidence type="ECO:0000256" key="7">
    <source>
        <dbReference type="ARBA" id="ARBA00023065"/>
    </source>
</evidence>
<reference evidence="12" key="1">
    <citation type="submission" date="2016-11" db="EMBL/GenBank/DDBJ databases">
        <authorList>
            <person name="Varghese N."/>
            <person name="Submissions S."/>
        </authorList>
    </citation>
    <scope>NUCLEOTIDE SEQUENCE [LARGE SCALE GENOMIC DNA]</scope>
    <source>
        <strain evidence="12">DSM 29440</strain>
    </source>
</reference>
<keyword evidence="4" id="KW-1003">Cell membrane</keyword>
<dbReference type="STRING" id="1217970.SAMN05444002_0636"/>
<evidence type="ECO:0000256" key="1">
    <source>
        <dbReference type="ARBA" id="ARBA00004429"/>
    </source>
</evidence>
<dbReference type="GO" id="GO:0042910">
    <property type="term" value="F:xenobiotic transmembrane transporter activity"/>
    <property type="evidence" value="ECO:0007669"/>
    <property type="project" value="InterPro"/>
</dbReference>
<keyword evidence="3" id="KW-0050">Antiport</keyword>
<evidence type="ECO:0000256" key="8">
    <source>
        <dbReference type="ARBA" id="ARBA00023136"/>
    </source>
</evidence>
<evidence type="ECO:0000256" key="3">
    <source>
        <dbReference type="ARBA" id="ARBA00022449"/>
    </source>
</evidence>
<accession>A0A1N6EDL2</accession>
<feature type="transmembrane region" description="Helical" evidence="10">
    <location>
        <begin position="319"/>
        <end position="344"/>
    </location>
</feature>
<dbReference type="PANTHER" id="PTHR43298:SF2">
    <property type="entry name" value="FMN_FAD EXPORTER YEEO-RELATED"/>
    <property type="match status" value="1"/>
</dbReference>
<dbReference type="RefSeq" id="WP_074254800.1">
    <property type="nucleotide sequence ID" value="NZ_FSRL01000001.1"/>
</dbReference>
<evidence type="ECO:0000256" key="6">
    <source>
        <dbReference type="ARBA" id="ARBA00022989"/>
    </source>
</evidence>
<dbReference type="InterPro" id="IPR002528">
    <property type="entry name" value="MATE_fam"/>
</dbReference>
<dbReference type="Pfam" id="PF01554">
    <property type="entry name" value="MatE"/>
    <property type="match status" value="2"/>
</dbReference>
<evidence type="ECO:0000256" key="2">
    <source>
        <dbReference type="ARBA" id="ARBA00022448"/>
    </source>
</evidence>
<keyword evidence="8 10" id="KW-0472">Membrane</keyword>
<keyword evidence="6 10" id="KW-1133">Transmembrane helix</keyword>
<proteinExistence type="predicted"/>
<dbReference type="GO" id="GO:0005886">
    <property type="term" value="C:plasma membrane"/>
    <property type="evidence" value="ECO:0007669"/>
    <property type="project" value="UniProtKB-SubCell"/>
</dbReference>
<feature type="transmembrane region" description="Helical" evidence="10">
    <location>
        <begin position="163"/>
        <end position="185"/>
    </location>
</feature>
<dbReference type="InterPro" id="IPR048279">
    <property type="entry name" value="MdtK-like"/>
</dbReference>
<evidence type="ECO:0000313" key="11">
    <source>
        <dbReference type="EMBL" id="SIN81104.1"/>
    </source>
</evidence>
<evidence type="ECO:0000313" key="12">
    <source>
        <dbReference type="Proteomes" id="UP000184932"/>
    </source>
</evidence>
<feature type="transmembrane region" description="Helical" evidence="10">
    <location>
        <begin position="356"/>
        <end position="374"/>
    </location>
</feature>
<feature type="transmembrane region" description="Helical" evidence="10">
    <location>
        <begin position="240"/>
        <end position="268"/>
    </location>
</feature>
<evidence type="ECO:0000256" key="9">
    <source>
        <dbReference type="ARBA" id="ARBA00031636"/>
    </source>
</evidence>
<keyword evidence="5 10" id="KW-0812">Transmembrane</keyword>
<evidence type="ECO:0000256" key="10">
    <source>
        <dbReference type="SAM" id="Phobius"/>
    </source>
</evidence>
<keyword evidence="12" id="KW-1185">Reference proteome</keyword>
<feature type="transmembrane region" description="Helical" evidence="10">
    <location>
        <begin position="395"/>
        <end position="413"/>
    </location>
</feature>
<dbReference type="InterPro" id="IPR050222">
    <property type="entry name" value="MATE_MdtK"/>
</dbReference>
<dbReference type="GO" id="GO:0006811">
    <property type="term" value="P:monoatomic ion transport"/>
    <property type="evidence" value="ECO:0007669"/>
    <property type="project" value="UniProtKB-KW"/>
</dbReference>
<evidence type="ECO:0000256" key="4">
    <source>
        <dbReference type="ARBA" id="ARBA00022475"/>
    </source>
</evidence>
<feature type="transmembrane region" description="Helical" evidence="10">
    <location>
        <begin position="419"/>
        <end position="441"/>
    </location>
</feature>
<protein>
    <recommendedName>
        <fullName evidence="9">Multidrug-efflux transporter</fullName>
    </recommendedName>
</protein>